<dbReference type="Pfam" id="PF00082">
    <property type="entry name" value="Peptidase_S8"/>
    <property type="match status" value="1"/>
</dbReference>
<evidence type="ECO:0000313" key="10">
    <source>
        <dbReference type="Proteomes" id="UP000196531"/>
    </source>
</evidence>
<dbReference type="AlphaFoldDB" id="A0A1Y5FAE5"/>
<keyword evidence="7" id="KW-0732">Signal</keyword>
<dbReference type="PRINTS" id="PR00723">
    <property type="entry name" value="SUBTILISIN"/>
</dbReference>
<name>A0A1Y5FAE5_9BACT</name>
<feature type="region of interest" description="Disordered" evidence="6">
    <location>
        <begin position="394"/>
        <end position="416"/>
    </location>
</feature>
<evidence type="ECO:0000259" key="8">
    <source>
        <dbReference type="Pfam" id="PF00082"/>
    </source>
</evidence>
<dbReference type="InterPro" id="IPR015500">
    <property type="entry name" value="Peptidase_S8_subtilisin-rel"/>
</dbReference>
<dbReference type="InterPro" id="IPR051048">
    <property type="entry name" value="Peptidase_S8/S53_subtilisin"/>
</dbReference>
<dbReference type="PROSITE" id="PS51892">
    <property type="entry name" value="SUBTILASE"/>
    <property type="match status" value="1"/>
</dbReference>
<keyword evidence="4 5" id="KW-0720">Serine protease</keyword>
<dbReference type="InterPro" id="IPR000209">
    <property type="entry name" value="Peptidase_S8/S53_dom"/>
</dbReference>
<evidence type="ECO:0000313" key="9">
    <source>
        <dbReference type="EMBL" id="OUR98581.1"/>
    </source>
</evidence>
<reference evidence="10" key="1">
    <citation type="journal article" date="2017" name="Proc. Natl. Acad. Sci. U.S.A.">
        <title>Simulation of Deepwater Horizon oil plume reveals substrate specialization within a complex community of hydrocarbon-degraders.</title>
        <authorList>
            <person name="Hu P."/>
            <person name="Dubinsky E.A."/>
            <person name="Probst A.J."/>
            <person name="Wang J."/>
            <person name="Sieber C.M.K."/>
            <person name="Tom L.M."/>
            <person name="Gardinali P."/>
            <person name="Banfield J.F."/>
            <person name="Atlas R.M."/>
            <person name="Andersen G.L."/>
        </authorList>
    </citation>
    <scope>NUCLEOTIDE SEQUENCE [LARGE SCALE GENOMIC DNA]</scope>
</reference>
<evidence type="ECO:0000256" key="1">
    <source>
        <dbReference type="ARBA" id="ARBA00011073"/>
    </source>
</evidence>
<keyword evidence="3 5" id="KW-0378">Hydrolase</keyword>
<feature type="signal peptide" evidence="7">
    <location>
        <begin position="1"/>
        <end position="29"/>
    </location>
</feature>
<dbReference type="PROSITE" id="PS00136">
    <property type="entry name" value="SUBTILASE_ASP"/>
    <property type="match status" value="1"/>
</dbReference>
<evidence type="ECO:0000256" key="4">
    <source>
        <dbReference type="ARBA" id="ARBA00022825"/>
    </source>
</evidence>
<evidence type="ECO:0000256" key="3">
    <source>
        <dbReference type="ARBA" id="ARBA00022801"/>
    </source>
</evidence>
<dbReference type="Proteomes" id="UP000196531">
    <property type="component" value="Unassembled WGS sequence"/>
</dbReference>
<feature type="active site" description="Charge relay system" evidence="5">
    <location>
        <position position="310"/>
    </location>
</feature>
<feature type="active site" description="Charge relay system" evidence="5">
    <location>
        <position position="110"/>
    </location>
</feature>
<protein>
    <recommendedName>
        <fullName evidence="8">Peptidase S8/S53 domain-containing protein</fullName>
    </recommendedName>
</protein>
<gene>
    <name evidence="9" type="ORF">A9Q84_03980</name>
</gene>
<dbReference type="InterPro" id="IPR034204">
    <property type="entry name" value="PfSUB1-like_cat_dom"/>
</dbReference>
<dbReference type="CDD" id="cd07473">
    <property type="entry name" value="Peptidases_S8_Subtilisin_like"/>
    <property type="match status" value="1"/>
</dbReference>
<proteinExistence type="inferred from homology"/>
<accession>A0A1Y5FAE5</accession>
<dbReference type="EMBL" id="MAAO01000004">
    <property type="protein sequence ID" value="OUR98581.1"/>
    <property type="molecule type" value="Genomic_DNA"/>
</dbReference>
<dbReference type="PANTHER" id="PTHR43399">
    <property type="entry name" value="SUBTILISIN-RELATED"/>
    <property type="match status" value="1"/>
</dbReference>
<dbReference type="GO" id="GO:0004252">
    <property type="term" value="F:serine-type endopeptidase activity"/>
    <property type="evidence" value="ECO:0007669"/>
    <property type="project" value="UniProtKB-UniRule"/>
</dbReference>
<evidence type="ECO:0000256" key="5">
    <source>
        <dbReference type="PROSITE-ProRule" id="PRU01240"/>
    </source>
</evidence>
<dbReference type="GO" id="GO:0006508">
    <property type="term" value="P:proteolysis"/>
    <property type="evidence" value="ECO:0007669"/>
    <property type="project" value="UniProtKB-KW"/>
</dbReference>
<feature type="active site" description="Charge relay system" evidence="5">
    <location>
        <position position="156"/>
    </location>
</feature>
<dbReference type="PANTHER" id="PTHR43399:SF4">
    <property type="entry name" value="CELL WALL-ASSOCIATED PROTEASE"/>
    <property type="match status" value="1"/>
</dbReference>
<comment type="similarity">
    <text evidence="1 5">Belongs to the peptidase S8 family.</text>
</comment>
<feature type="domain" description="Peptidase S8/S53" evidence="8">
    <location>
        <begin position="102"/>
        <end position="345"/>
    </location>
</feature>
<evidence type="ECO:0000256" key="2">
    <source>
        <dbReference type="ARBA" id="ARBA00022670"/>
    </source>
</evidence>
<sequence length="416" mass="45466">MSHNLKTHVSKKLLSIGLSLALLSFSTLAGPAKTRKSSLSPQMMKKITKKKYFKASTAVVRHKDSIDLTQLKSNYASWGIDPDNHSSSINLIQAWKNYKKTKNIVVAVIDTGIDPDHPFLKDNIHVLQGRASQLNYGLDFSKGKSAVNKPLDDHGHGTHVAGIVKSVFPKVKLLTLKYYNRTANGQDNLNSTIQALEYAVNMGVDVINYSGGGPEPDRRELEILKKAEEKGILVVAAAGNEESNIDNKDNAYYPASYGLKNIITVTAHDQSKKVLTSSNYGKITVDISAPGYRIKSALPNRRSGYLTGTSQATAFVSGVAALVKSHYPNLSAEELKMIIKKSAKKEITLMGKCASGGRLDASKAHTIAAQYTKEKGQKRGIAVRSKLKREVAQKFNSKKKTGKIYYRGNKTQSSAN</sequence>
<keyword evidence="2 5" id="KW-0645">Protease</keyword>
<evidence type="ECO:0000256" key="7">
    <source>
        <dbReference type="SAM" id="SignalP"/>
    </source>
</evidence>
<dbReference type="Gene3D" id="3.40.50.200">
    <property type="entry name" value="Peptidase S8/S53 domain"/>
    <property type="match status" value="1"/>
</dbReference>
<dbReference type="InterPro" id="IPR023827">
    <property type="entry name" value="Peptidase_S8_Asp-AS"/>
</dbReference>
<comment type="caution">
    <text evidence="9">The sequence shown here is derived from an EMBL/GenBank/DDBJ whole genome shotgun (WGS) entry which is preliminary data.</text>
</comment>
<feature type="chain" id="PRO_5013391487" description="Peptidase S8/S53 domain-containing protein" evidence="7">
    <location>
        <begin position="30"/>
        <end position="416"/>
    </location>
</feature>
<organism evidence="9 10">
    <name type="scientific">Halobacteriovorax marinus</name>
    <dbReference type="NCBI Taxonomy" id="97084"/>
    <lineage>
        <taxon>Bacteria</taxon>
        <taxon>Pseudomonadati</taxon>
        <taxon>Bdellovibrionota</taxon>
        <taxon>Bacteriovoracia</taxon>
        <taxon>Bacteriovoracales</taxon>
        <taxon>Halobacteriovoraceae</taxon>
        <taxon>Halobacteriovorax</taxon>
    </lineage>
</organism>
<evidence type="ECO:0000256" key="6">
    <source>
        <dbReference type="SAM" id="MobiDB-lite"/>
    </source>
</evidence>
<dbReference type="InterPro" id="IPR036852">
    <property type="entry name" value="Peptidase_S8/S53_dom_sf"/>
</dbReference>
<dbReference type="SUPFAM" id="SSF52743">
    <property type="entry name" value="Subtilisin-like"/>
    <property type="match status" value="1"/>
</dbReference>